<keyword evidence="1" id="KW-0732">Signal</keyword>
<feature type="signal peptide" evidence="1">
    <location>
        <begin position="1"/>
        <end position="27"/>
    </location>
</feature>
<organism evidence="2 3">
    <name type="scientific">Streptomyces nigrescens</name>
    <dbReference type="NCBI Taxonomy" id="1920"/>
    <lineage>
        <taxon>Bacteria</taxon>
        <taxon>Bacillati</taxon>
        <taxon>Actinomycetota</taxon>
        <taxon>Actinomycetes</taxon>
        <taxon>Kitasatosporales</taxon>
        <taxon>Streptomycetaceae</taxon>
        <taxon>Streptomyces</taxon>
    </lineage>
</organism>
<proteinExistence type="predicted"/>
<sequence>MSAVTHRKTRPLIIAVLASGLVAGVVAGTSVTDVFTADSGQGGTSGQVALAGSKVQQGGDVCQPVDRVTPILIREGWDSRPEKITWRNGASTEQKHQFTFTHTYSARGMLTGDLPSLPSMQGKARAKINKKNKQQGTAMLGFELELSADISNGETIEYTVPASSMFIAKRGIWKQTWAIKRYQRWSNCQERWSHAGNMTGVGSMIYTSSKKLYR</sequence>
<feature type="chain" id="PRO_5047081548" evidence="1">
    <location>
        <begin position="28"/>
        <end position="214"/>
    </location>
</feature>
<accession>A0ABM7ZUY6</accession>
<dbReference type="EMBL" id="AP026073">
    <property type="protein sequence ID" value="BDM69983.1"/>
    <property type="molecule type" value="Genomic_DNA"/>
</dbReference>
<protein>
    <submittedName>
        <fullName evidence="2">Uncharacterized protein</fullName>
    </submittedName>
</protein>
<dbReference type="Proteomes" id="UP001059597">
    <property type="component" value="Chromosome"/>
</dbReference>
<gene>
    <name evidence="2" type="ORF">HEK616_34700</name>
</gene>
<evidence type="ECO:0000313" key="3">
    <source>
        <dbReference type="Proteomes" id="UP001059597"/>
    </source>
</evidence>
<name>A0ABM7ZUY6_STRNI</name>
<evidence type="ECO:0000313" key="2">
    <source>
        <dbReference type="EMBL" id="BDM69983.1"/>
    </source>
</evidence>
<evidence type="ECO:0000256" key="1">
    <source>
        <dbReference type="SAM" id="SignalP"/>
    </source>
</evidence>
<dbReference type="RefSeq" id="WP_261953805.1">
    <property type="nucleotide sequence ID" value="NZ_AP026073.1"/>
</dbReference>
<keyword evidence="3" id="KW-1185">Reference proteome</keyword>
<reference evidence="2" key="1">
    <citation type="submission" date="2022-06" db="EMBL/GenBank/DDBJ databases">
        <title>Complete genome sequence of Streptomyces nigrescens HEK616.</title>
        <authorList>
            <person name="Asamizu S."/>
            <person name="Onaka H."/>
        </authorList>
    </citation>
    <scope>NUCLEOTIDE SEQUENCE</scope>
    <source>
        <strain evidence="2">HEK616</strain>
    </source>
</reference>